<dbReference type="PANTHER" id="PTHR33181">
    <property type="entry name" value="OS01G0778500 PROTEIN"/>
    <property type="match status" value="1"/>
</dbReference>
<organism evidence="2 3">
    <name type="scientific">Dioscorea cayennensis subsp. rotundata</name>
    <name type="common">White Guinea yam</name>
    <name type="synonym">Dioscorea rotundata</name>
    <dbReference type="NCBI Taxonomy" id="55577"/>
    <lineage>
        <taxon>Eukaryota</taxon>
        <taxon>Viridiplantae</taxon>
        <taxon>Streptophyta</taxon>
        <taxon>Embryophyta</taxon>
        <taxon>Tracheophyta</taxon>
        <taxon>Spermatophyta</taxon>
        <taxon>Magnoliopsida</taxon>
        <taxon>Liliopsida</taxon>
        <taxon>Dioscoreales</taxon>
        <taxon>Dioscoreaceae</taxon>
        <taxon>Dioscorea</taxon>
    </lineage>
</organism>
<gene>
    <name evidence="3" type="primary">LOC120277881</name>
</gene>
<dbReference type="GeneID" id="120277881"/>
<feature type="transmembrane region" description="Helical" evidence="1">
    <location>
        <begin position="71"/>
        <end position="88"/>
    </location>
</feature>
<evidence type="ECO:0000313" key="2">
    <source>
        <dbReference type="Proteomes" id="UP001515500"/>
    </source>
</evidence>
<evidence type="ECO:0000256" key="1">
    <source>
        <dbReference type="SAM" id="Phobius"/>
    </source>
</evidence>
<dbReference type="AlphaFoldDB" id="A0AB40CL11"/>
<reference evidence="3" key="1">
    <citation type="submission" date="2025-08" db="UniProtKB">
        <authorList>
            <consortium name="RefSeq"/>
        </authorList>
    </citation>
    <scope>IDENTIFICATION</scope>
</reference>
<dbReference type="PANTHER" id="PTHR33181:SF4">
    <property type="entry name" value="OVULE PROTEIN"/>
    <property type="match status" value="1"/>
</dbReference>
<evidence type="ECO:0000313" key="3">
    <source>
        <dbReference type="RefSeq" id="XP_039140663.1"/>
    </source>
</evidence>
<keyword evidence="2" id="KW-1185">Reference proteome</keyword>
<sequence>MEYYWWDRVVILPVRRVWLAMATRLGIRKTGLGKLRQQVRSCEYEDVRIMWELLSKPERKKQKKNKKKKKSMISSTGSALVAFHWAPYNLCRSF</sequence>
<accession>A0AB40CL11</accession>
<keyword evidence="1" id="KW-0472">Membrane</keyword>
<keyword evidence="1" id="KW-0812">Transmembrane</keyword>
<protein>
    <submittedName>
        <fullName evidence="3">Uncharacterized protein LOC120277881</fullName>
    </submittedName>
</protein>
<name>A0AB40CL11_DIOCR</name>
<keyword evidence="1" id="KW-1133">Transmembrane helix</keyword>
<proteinExistence type="predicted"/>
<dbReference type="RefSeq" id="XP_039140663.1">
    <property type="nucleotide sequence ID" value="XM_039284729.1"/>
</dbReference>
<dbReference type="Proteomes" id="UP001515500">
    <property type="component" value="Chromosome 15"/>
</dbReference>